<evidence type="ECO:0000313" key="1">
    <source>
        <dbReference type="EMBL" id="PND04088.1"/>
    </source>
</evidence>
<sequence length="150" mass="16523">MKKLHKNILFAAAVLAMPSALADIPESSVPAAAVSSIKGAYPNAGPIEWDSEMHGMERIYEAEFRINGFQFDVKIAPDGKIVRIKEEIAASSLPEAVRASVLKRYPGCRIKEAEKITEGELVRYKVEVADSRDDYDVLIAPDGNILHVDR</sequence>
<dbReference type="SMR" id="A0A2N8IV97"/>
<organism evidence="1 2">
    <name type="scientific">Akkermansia muciniphila</name>
    <dbReference type="NCBI Taxonomy" id="239935"/>
    <lineage>
        <taxon>Bacteria</taxon>
        <taxon>Pseudomonadati</taxon>
        <taxon>Verrucomicrobiota</taxon>
        <taxon>Verrucomicrobiia</taxon>
        <taxon>Verrucomicrobiales</taxon>
        <taxon>Akkermansiaceae</taxon>
        <taxon>Akkermansia</taxon>
    </lineage>
</organism>
<name>A0A2N8IV97_9BACT</name>
<accession>A0A2N8IV97</accession>
<dbReference type="OMA" id="VEFETGW"/>
<protein>
    <submittedName>
        <fullName evidence="1">Uncharacterized protein</fullName>
    </submittedName>
</protein>
<comment type="caution">
    <text evidence="1">The sequence shown here is derived from an EMBL/GenBank/DDBJ whole genome shotgun (WGS) entry which is preliminary data.</text>
</comment>
<dbReference type="AlphaFoldDB" id="A0A2N8IV97"/>
<dbReference type="EMBL" id="PJLB01000005">
    <property type="protein sequence ID" value="PND04088.1"/>
    <property type="molecule type" value="Genomic_DNA"/>
</dbReference>
<dbReference type="SUPFAM" id="SSF160574">
    <property type="entry name" value="BT0923-like"/>
    <property type="match status" value="1"/>
</dbReference>
<reference evidence="1 2" key="1">
    <citation type="journal article" date="2017" name="BMC Genomics">
        <title>Genome sequencing of 39 Akkermansia muciniphila isolates reveals its population structure, genomic and functional diverisity, and global distribution in mammalian gut microbiotas.</title>
        <authorList>
            <person name="Guo X."/>
            <person name="Li S."/>
            <person name="Zhang J."/>
            <person name="Wu F."/>
            <person name="Li X."/>
            <person name="Wu D."/>
            <person name="Zhang M."/>
            <person name="Ou Z."/>
            <person name="Jie Z."/>
            <person name="Yan Q."/>
            <person name="Li P."/>
            <person name="Yi J."/>
            <person name="Peng Y."/>
        </authorList>
    </citation>
    <scope>NUCLEOTIDE SEQUENCE [LARGE SCALE GENOMIC DNA]</scope>
    <source>
        <strain evidence="1 2">GP28</strain>
    </source>
</reference>
<gene>
    <name evidence="1" type="ORF">CXT95_04800</name>
</gene>
<dbReference type="Proteomes" id="UP000236075">
    <property type="component" value="Unassembled WGS sequence"/>
</dbReference>
<dbReference type="Gene3D" id="3.10.450.360">
    <property type="match status" value="1"/>
</dbReference>
<evidence type="ECO:0000313" key="2">
    <source>
        <dbReference type="Proteomes" id="UP000236075"/>
    </source>
</evidence>
<dbReference type="RefSeq" id="WP_012420447.1">
    <property type="nucleotide sequence ID" value="NZ_CP024738.1"/>
</dbReference>
<proteinExistence type="predicted"/>